<proteinExistence type="predicted"/>
<feature type="compositionally biased region" description="Polar residues" evidence="1">
    <location>
        <begin position="423"/>
        <end position="442"/>
    </location>
</feature>
<feature type="region of interest" description="Disordered" evidence="1">
    <location>
        <begin position="323"/>
        <end position="382"/>
    </location>
</feature>
<gene>
    <name evidence="3" type="ORF">Tc00.1047053508909.320</name>
</gene>
<comment type="caution">
    <text evidence="3">The sequence shown here is derived from an EMBL/GenBank/DDBJ whole genome shotgun (WGS) entry which is preliminary data.</text>
</comment>
<dbReference type="EMBL" id="AAHK01000046">
    <property type="protein sequence ID" value="EAN98672.1"/>
    <property type="molecule type" value="Genomic_DNA"/>
</dbReference>
<keyword evidence="2" id="KW-0812">Transmembrane</keyword>
<evidence type="ECO:0000313" key="3">
    <source>
        <dbReference type="EMBL" id="EAN98672.1"/>
    </source>
</evidence>
<dbReference type="KEGG" id="tcr:508909.320"/>
<feature type="transmembrane region" description="Helical" evidence="2">
    <location>
        <begin position="42"/>
        <end position="68"/>
    </location>
</feature>
<feature type="region of interest" description="Disordered" evidence="1">
    <location>
        <begin position="125"/>
        <end position="182"/>
    </location>
</feature>
<feature type="compositionally biased region" description="Polar residues" evidence="1">
    <location>
        <begin position="349"/>
        <end position="382"/>
    </location>
</feature>
<evidence type="ECO:0000313" key="4">
    <source>
        <dbReference type="Proteomes" id="UP000002296"/>
    </source>
</evidence>
<dbReference type="RefSeq" id="XP_820523.1">
    <property type="nucleotide sequence ID" value="XM_815430.1"/>
</dbReference>
<dbReference type="Proteomes" id="UP000002296">
    <property type="component" value="Unassembled WGS sequence"/>
</dbReference>
<evidence type="ECO:0008006" key="5">
    <source>
        <dbReference type="Google" id="ProtNLM"/>
    </source>
</evidence>
<feature type="region of interest" description="Disordered" evidence="1">
    <location>
        <begin position="633"/>
        <end position="729"/>
    </location>
</feature>
<dbReference type="PaxDb" id="353153-Q4E1J9"/>
<sequence length="729" mass="76323">MHLCMCVYIVCVTSGIHRSRFSSIRGRSEGQGDKSLKIYIFIYIYILLYISSGATATVALSFFGLFYLGYTLHQEMSAGQSVVGCGDVSTADTHGPGTSSKFLPSPLYGTRAEVSATDGGASPLIKPPLYATNTSGGGPMTAKTGMDESTGFAHDAEEGETTARNPARASSIAASPQSLCADEEDVSDRNAAAMEESYFRRSAAMSRVQSGAVNAPVQFEGSFLRQTVMLGQSTQGRANTMSPSVIVSRSLPQLAGNANCGDGGAQEICEECADGPSITVSLANSTNDGVGPWKRVQLVSFSGPGIAGASPMLTIPVELASDAESPNKQRANPPRHRSIKDPAAPIGMHNSQQTAASSISFSDRTPQREGSPSRPPSSACSTMDMSRQLNISGMSGSMSFRPPVGGVSLADLPKGSPLVFDSSMNSVTPTRGTPVLSTTVQQPKPCPVNRTTSAAVPQFVTTFCGRSSGLATGNGLPLSRGVMGGSGGNPLLSSAMGHIFTDPHELPTAPKSQKPPTAPMSDSDVFRPWLPLGLEQDVAAAEVTGWTPLGNGSEMPEQSCNGPILAGNIVNDRNNDGDDDNGYGKKSMSPARPEAVGSGFSVNEDDGNPFFGATSTTLMEATLLEMNLQDGSISVSVRPPPSNQAAKGAEDDRQGKNSQEARENRVVEPTTCKDKVGQSTRGRRQPSLRNQSESQMNKETHGVVKPDTTVAGTTPAVLSTEEPTPTRHE</sequence>
<evidence type="ECO:0000256" key="1">
    <source>
        <dbReference type="SAM" id="MobiDB-lite"/>
    </source>
</evidence>
<keyword evidence="2" id="KW-1133">Transmembrane helix</keyword>
<reference evidence="3 4" key="1">
    <citation type="journal article" date="2005" name="Science">
        <title>The genome sequence of Trypanosoma cruzi, etiologic agent of Chagas disease.</title>
        <authorList>
            <person name="El-Sayed N.M."/>
            <person name="Myler P.J."/>
            <person name="Bartholomeu D.C."/>
            <person name="Nilsson D."/>
            <person name="Aggarwal G."/>
            <person name="Tran A.N."/>
            <person name="Ghedin E."/>
            <person name="Worthey E.A."/>
            <person name="Delcher A.L."/>
            <person name="Blandin G."/>
            <person name="Westenberger S.J."/>
            <person name="Caler E."/>
            <person name="Cerqueira G.C."/>
            <person name="Branche C."/>
            <person name="Haas B."/>
            <person name="Anupama A."/>
            <person name="Arner E."/>
            <person name="Aslund L."/>
            <person name="Attipoe P."/>
            <person name="Bontempi E."/>
            <person name="Bringaud F."/>
            <person name="Burton P."/>
            <person name="Cadag E."/>
            <person name="Campbell D.A."/>
            <person name="Carrington M."/>
            <person name="Crabtree J."/>
            <person name="Darban H."/>
            <person name="da Silveira J.F."/>
            <person name="de Jong P."/>
            <person name="Edwards K."/>
            <person name="Englund P.T."/>
            <person name="Fazelina G."/>
            <person name="Feldblyum T."/>
            <person name="Ferella M."/>
            <person name="Frasch A.C."/>
            <person name="Gull K."/>
            <person name="Horn D."/>
            <person name="Hou L."/>
            <person name="Huang Y."/>
            <person name="Kindlund E."/>
            <person name="Klingbeil M."/>
            <person name="Kluge S."/>
            <person name="Koo H."/>
            <person name="Lacerda D."/>
            <person name="Levin M.J."/>
            <person name="Lorenzi H."/>
            <person name="Louie T."/>
            <person name="Machado C.R."/>
            <person name="McCulloch R."/>
            <person name="McKenna A."/>
            <person name="Mizuno Y."/>
            <person name="Mottram J.C."/>
            <person name="Nelson S."/>
            <person name="Ochaya S."/>
            <person name="Osoegawa K."/>
            <person name="Pai G."/>
            <person name="Parsons M."/>
            <person name="Pentony M."/>
            <person name="Pettersson U."/>
            <person name="Pop M."/>
            <person name="Ramirez J.L."/>
            <person name="Rinta J."/>
            <person name="Robertson L."/>
            <person name="Salzberg S.L."/>
            <person name="Sanchez D.O."/>
            <person name="Seyler A."/>
            <person name="Sharma R."/>
            <person name="Shetty J."/>
            <person name="Simpson A.J."/>
            <person name="Sisk E."/>
            <person name="Tammi M.T."/>
            <person name="Tarleton R."/>
            <person name="Teixeira S."/>
            <person name="Van Aken S."/>
            <person name="Vogt C."/>
            <person name="Ward P.N."/>
            <person name="Wickstead B."/>
            <person name="Wortman J."/>
            <person name="White O."/>
            <person name="Fraser C.M."/>
            <person name="Stuart K.D."/>
            <person name="Andersson B."/>
        </authorList>
    </citation>
    <scope>NUCLEOTIDE SEQUENCE [LARGE SCALE GENOMIC DNA]</scope>
    <source>
        <strain evidence="3 4">CL Brener</strain>
    </source>
</reference>
<keyword evidence="4" id="KW-1185">Reference proteome</keyword>
<dbReference type="GeneID" id="3553228"/>
<dbReference type="AlphaFoldDB" id="Q4E1J9"/>
<feature type="region of interest" description="Disordered" evidence="1">
    <location>
        <begin position="503"/>
        <end position="522"/>
    </location>
</feature>
<protein>
    <recommendedName>
        <fullName evidence="5">Transmembrane protein</fullName>
    </recommendedName>
</protein>
<feature type="compositionally biased region" description="Basic and acidic residues" evidence="1">
    <location>
        <begin position="648"/>
        <end position="676"/>
    </location>
</feature>
<accession>Q4E1J9</accession>
<name>Q4E1J9_TRYCC</name>
<feature type="region of interest" description="Disordered" evidence="1">
    <location>
        <begin position="423"/>
        <end position="446"/>
    </location>
</feature>
<keyword evidence="2" id="KW-0472">Membrane</keyword>
<evidence type="ECO:0000256" key="2">
    <source>
        <dbReference type="SAM" id="Phobius"/>
    </source>
</evidence>
<feature type="region of interest" description="Disordered" evidence="1">
    <location>
        <begin position="564"/>
        <end position="613"/>
    </location>
</feature>
<organism evidence="3 4">
    <name type="scientific">Trypanosoma cruzi (strain CL Brener)</name>
    <dbReference type="NCBI Taxonomy" id="353153"/>
    <lineage>
        <taxon>Eukaryota</taxon>
        <taxon>Discoba</taxon>
        <taxon>Euglenozoa</taxon>
        <taxon>Kinetoplastea</taxon>
        <taxon>Metakinetoplastina</taxon>
        <taxon>Trypanosomatida</taxon>
        <taxon>Trypanosomatidae</taxon>
        <taxon>Trypanosoma</taxon>
        <taxon>Schizotrypanum</taxon>
    </lineage>
</organism>
<dbReference type="InParanoid" id="Q4E1J9"/>